<dbReference type="GO" id="GO:0044550">
    <property type="term" value="P:secondary metabolite biosynthetic process"/>
    <property type="evidence" value="ECO:0007669"/>
    <property type="project" value="TreeGrafter"/>
</dbReference>
<keyword evidence="6" id="KW-1185">Reference proteome</keyword>
<dbReference type="STRING" id="1316194.A0A1Q5SUK9"/>
<sequence length="171" mass="18515">MHDSRLIGFVTPLTIPPQSLRKDLAKKCDSFIVPDVVLPLERLPVTSNQKIDTDALRATITEETTAHKGLTDHSSPSELVKYGLSKALGTPISQINDDSSFWELGGNSLSAVRLASFLRTYGLSIPVGDIFVLDKASSVVQKVVSTEAPKQSVESFITGNGGMQELGIRYQ</sequence>
<dbReference type="EMBL" id="MNBE01000746">
    <property type="protein sequence ID" value="OKO91650.1"/>
    <property type="molecule type" value="Genomic_DNA"/>
</dbReference>
<dbReference type="PROSITE" id="PS00012">
    <property type="entry name" value="PHOSPHOPANTETHEINE"/>
    <property type="match status" value="1"/>
</dbReference>
<accession>A0A1Q5SUK9</accession>
<keyword evidence="1" id="KW-0596">Phosphopantetheine</keyword>
<feature type="domain" description="Carrier" evidence="4">
    <location>
        <begin position="74"/>
        <end position="147"/>
    </location>
</feature>
<dbReference type="AlphaFoldDB" id="A0A1Q5SUK9"/>
<dbReference type="GO" id="GO:0005737">
    <property type="term" value="C:cytoplasm"/>
    <property type="evidence" value="ECO:0007669"/>
    <property type="project" value="TreeGrafter"/>
</dbReference>
<dbReference type="PROSITE" id="PS50075">
    <property type="entry name" value="CARRIER"/>
    <property type="match status" value="1"/>
</dbReference>
<dbReference type="InterPro" id="IPR009081">
    <property type="entry name" value="PP-bd_ACP"/>
</dbReference>
<dbReference type="GO" id="GO:0043041">
    <property type="term" value="P:amino acid activation for nonribosomal peptide biosynthetic process"/>
    <property type="evidence" value="ECO:0007669"/>
    <property type="project" value="TreeGrafter"/>
</dbReference>
<comment type="caution">
    <text evidence="5">The sequence shown here is derived from an EMBL/GenBank/DDBJ whole genome shotgun (WGS) entry which is preliminary data.</text>
</comment>
<dbReference type="Gene3D" id="1.10.1200.10">
    <property type="entry name" value="ACP-like"/>
    <property type="match status" value="1"/>
</dbReference>
<reference evidence="5 6" key="1">
    <citation type="submission" date="2016-10" db="EMBL/GenBank/DDBJ databases">
        <title>Genome sequence of the ascomycete fungus Penicillium subrubescens.</title>
        <authorList>
            <person name="De Vries R.P."/>
            <person name="Peng M."/>
            <person name="Dilokpimol A."/>
            <person name="Hilden K."/>
            <person name="Makela M.R."/>
            <person name="Grigoriev I."/>
            <person name="Riley R."/>
            <person name="Granchi Z."/>
        </authorList>
    </citation>
    <scope>NUCLEOTIDE SEQUENCE [LARGE SCALE GENOMIC DNA]</scope>
    <source>
        <strain evidence="5 6">CBS 132785</strain>
    </source>
</reference>
<protein>
    <submittedName>
        <fullName evidence="5">Nonribosomal peptide synthetase 5</fullName>
    </submittedName>
</protein>
<dbReference type="InterPro" id="IPR006162">
    <property type="entry name" value="Ppantetheine_attach_site"/>
</dbReference>
<dbReference type="InterPro" id="IPR036736">
    <property type="entry name" value="ACP-like_sf"/>
</dbReference>
<dbReference type="GO" id="GO:0016874">
    <property type="term" value="F:ligase activity"/>
    <property type="evidence" value="ECO:0007669"/>
    <property type="project" value="UniProtKB-KW"/>
</dbReference>
<keyword evidence="2" id="KW-0597">Phosphoprotein</keyword>
<dbReference type="Gene3D" id="3.30.300.30">
    <property type="match status" value="1"/>
</dbReference>
<evidence type="ECO:0000259" key="4">
    <source>
        <dbReference type="PROSITE" id="PS50075"/>
    </source>
</evidence>
<evidence type="ECO:0000256" key="3">
    <source>
        <dbReference type="ARBA" id="ARBA00022598"/>
    </source>
</evidence>
<name>A0A1Q5SUK9_9EURO</name>
<evidence type="ECO:0000256" key="1">
    <source>
        <dbReference type="ARBA" id="ARBA00022450"/>
    </source>
</evidence>
<dbReference type="InterPro" id="IPR045851">
    <property type="entry name" value="AMP-bd_C_sf"/>
</dbReference>
<dbReference type="PANTHER" id="PTHR45527:SF1">
    <property type="entry name" value="FATTY ACID SYNTHASE"/>
    <property type="match status" value="1"/>
</dbReference>
<dbReference type="SUPFAM" id="SSF56801">
    <property type="entry name" value="Acetyl-CoA synthetase-like"/>
    <property type="match status" value="1"/>
</dbReference>
<dbReference type="PANTHER" id="PTHR45527">
    <property type="entry name" value="NONRIBOSOMAL PEPTIDE SYNTHETASE"/>
    <property type="match status" value="1"/>
</dbReference>
<evidence type="ECO:0000256" key="2">
    <source>
        <dbReference type="ARBA" id="ARBA00022553"/>
    </source>
</evidence>
<dbReference type="GO" id="GO:0031177">
    <property type="term" value="F:phosphopantetheine binding"/>
    <property type="evidence" value="ECO:0007669"/>
    <property type="project" value="TreeGrafter"/>
</dbReference>
<keyword evidence="3" id="KW-0436">Ligase</keyword>
<organism evidence="5 6">
    <name type="scientific">Penicillium subrubescens</name>
    <dbReference type="NCBI Taxonomy" id="1316194"/>
    <lineage>
        <taxon>Eukaryota</taxon>
        <taxon>Fungi</taxon>
        <taxon>Dikarya</taxon>
        <taxon>Ascomycota</taxon>
        <taxon>Pezizomycotina</taxon>
        <taxon>Eurotiomycetes</taxon>
        <taxon>Eurotiomycetidae</taxon>
        <taxon>Eurotiales</taxon>
        <taxon>Aspergillaceae</taxon>
        <taxon>Penicillium</taxon>
    </lineage>
</organism>
<evidence type="ECO:0000313" key="5">
    <source>
        <dbReference type="EMBL" id="OKO91650.1"/>
    </source>
</evidence>
<proteinExistence type="predicted"/>
<dbReference type="SUPFAM" id="SSF47336">
    <property type="entry name" value="ACP-like"/>
    <property type="match status" value="1"/>
</dbReference>
<dbReference type="Pfam" id="PF00550">
    <property type="entry name" value="PP-binding"/>
    <property type="match status" value="1"/>
</dbReference>
<dbReference type="Proteomes" id="UP000186955">
    <property type="component" value="Unassembled WGS sequence"/>
</dbReference>
<evidence type="ECO:0000313" key="6">
    <source>
        <dbReference type="Proteomes" id="UP000186955"/>
    </source>
</evidence>
<gene>
    <name evidence="5" type="ORF">PENSUB_13057</name>
</gene>